<evidence type="ECO:0000313" key="2">
    <source>
        <dbReference type="EMBL" id="GBN56312.1"/>
    </source>
</evidence>
<dbReference type="Pfam" id="PF03184">
    <property type="entry name" value="DDE_1"/>
    <property type="match status" value="1"/>
</dbReference>
<organism evidence="2 3">
    <name type="scientific">Araneus ventricosus</name>
    <name type="common">Orbweaver spider</name>
    <name type="synonym">Epeira ventricosa</name>
    <dbReference type="NCBI Taxonomy" id="182803"/>
    <lineage>
        <taxon>Eukaryota</taxon>
        <taxon>Metazoa</taxon>
        <taxon>Ecdysozoa</taxon>
        <taxon>Arthropoda</taxon>
        <taxon>Chelicerata</taxon>
        <taxon>Arachnida</taxon>
        <taxon>Araneae</taxon>
        <taxon>Araneomorphae</taxon>
        <taxon>Entelegynae</taxon>
        <taxon>Araneoidea</taxon>
        <taxon>Araneidae</taxon>
        <taxon>Araneus</taxon>
    </lineage>
</organism>
<comment type="caution">
    <text evidence="2">The sequence shown here is derived from an EMBL/GenBank/DDBJ whole genome shotgun (WGS) entry which is preliminary data.</text>
</comment>
<protein>
    <recommendedName>
        <fullName evidence="1">DDE-1 domain-containing protein</fullName>
    </recommendedName>
</protein>
<feature type="domain" description="DDE-1" evidence="1">
    <location>
        <begin position="57"/>
        <end position="110"/>
    </location>
</feature>
<dbReference type="InterPro" id="IPR004875">
    <property type="entry name" value="DDE_SF_endonuclease_dom"/>
</dbReference>
<dbReference type="OrthoDB" id="8191755at2759"/>
<name>A0A4Y2PYZ4_ARAVE</name>
<dbReference type="EMBL" id="BGPR01012494">
    <property type="protein sequence ID" value="GBN56312.1"/>
    <property type="molecule type" value="Genomic_DNA"/>
</dbReference>
<keyword evidence="3" id="KW-1185">Reference proteome</keyword>
<evidence type="ECO:0000313" key="3">
    <source>
        <dbReference type="Proteomes" id="UP000499080"/>
    </source>
</evidence>
<reference evidence="2 3" key="1">
    <citation type="journal article" date="2019" name="Sci. Rep.">
        <title>Orb-weaving spider Araneus ventricosus genome elucidates the spidroin gene catalogue.</title>
        <authorList>
            <person name="Kono N."/>
            <person name="Nakamura H."/>
            <person name="Ohtoshi R."/>
            <person name="Moran D.A.P."/>
            <person name="Shinohara A."/>
            <person name="Yoshida Y."/>
            <person name="Fujiwara M."/>
            <person name="Mori M."/>
            <person name="Tomita M."/>
            <person name="Arakawa K."/>
        </authorList>
    </citation>
    <scope>NUCLEOTIDE SEQUENCE [LARGE SCALE GENOMIC DNA]</scope>
</reference>
<dbReference type="Proteomes" id="UP000499080">
    <property type="component" value="Unassembled WGS sequence"/>
</dbReference>
<dbReference type="GO" id="GO:0003676">
    <property type="term" value="F:nucleic acid binding"/>
    <property type="evidence" value="ECO:0007669"/>
    <property type="project" value="InterPro"/>
</dbReference>
<dbReference type="AlphaFoldDB" id="A0A4Y2PYZ4"/>
<gene>
    <name evidence="2" type="ORF">AVEN_224545_1</name>
</gene>
<sequence length="124" mass="14188">MPRTRKRYECKNERHQWDKSQMVPAIAAVKAKKASVKGAARKPEKNGIFTCPEKTCRTEQRPVLLILDGHSSHVRNSGVIDLARENHVTIISFPPYSTHMLQPLDRTFFYKDQLTKSLDKSGPK</sequence>
<proteinExistence type="predicted"/>
<evidence type="ECO:0000259" key="1">
    <source>
        <dbReference type="Pfam" id="PF03184"/>
    </source>
</evidence>
<accession>A0A4Y2PYZ4</accession>